<feature type="chain" id="PRO_5030840179" description="DUF4124 domain-containing protein" evidence="2">
    <location>
        <begin position="21"/>
        <end position="154"/>
    </location>
</feature>
<evidence type="ECO:0000256" key="1">
    <source>
        <dbReference type="SAM" id="MobiDB-lite"/>
    </source>
</evidence>
<dbReference type="Pfam" id="PF13511">
    <property type="entry name" value="DUF4124"/>
    <property type="match status" value="1"/>
</dbReference>
<proteinExistence type="predicted"/>
<evidence type="ECO:0000259" key="3">
    <source>
        <dbReference type="Pfam" id="PF13511"/>
    </source>
</evidence>
<dbReference type="RefSeq" id="WP_034436738.1">
    <property type="nucleotide sequence ID" value="NZ_CBTK010000304.1"/>
</dbReference>
<protein>
    <recommendedName>
        <fullName evidence="3">DUF4124 domain-containing protein</fullName>
    </recommendedName>
</protein>
<dbReference type="EMBL" id="CBTK010000304">
    <property type="protein sequence ID" value="CDH47616.1"/>
    <property type="molecule type" value="Genomic_DNA"/>
</dbReference>
<sequence length="154" mass="17181">MLKQVLLLLIVSGCGAVAIAQTQPQQTIYKWIDDQGKLQYSELAPPPGVAYETVRKPTGATPGESALSNQQTKEREELARQEAERKEQAEKTQQEAQDQRTKNCEIAKKNVQVLQGDSQIVKTDATGKKVVIDPQQREVELKKAQKDADYFCNP</sequence>
<dbReference type="InterPro" id="IPR025392">
    <property type="entry name" value="DUF4124"/>
</dbReference>
<dbReference type="AlphaFoldDB" id="A0A7U7GGB4"/>
<comment type="caution">
    <text evidence="4">The sequence shown here is derived from an EMBL/GenBank/DDBJ whole genome shotgun (WGS) entry which is preliminary data.</text>
</comment>
<keyword evidence="2" id="KW-0732">Signal</keyword>
<feature type="domain" description="DUF4124" evidence="3">
    <location>
        <begin position="18"/>
        <end position="64"/>
    </location>
</feature>
<reference evidence="4 5" key="1">
    <citation type="journal article" date="2014" name="ISME J.">
        <title>Candidatus Competibacter-lineage genomes retrieved from metagenomes reveal functional metabolic diversity.</title>
        <authorList>
            <person name="McIlroy S.J."/>
            <person name="Albertsen M."/>
            <person name="Andresen E.K."/>
            <person name="Saunders A.M."/>
            <person name="Kristiansen R."/>
            <person name="Stokholm-Bjerregaard M."/>
            <person name="Nielsen K.L."/>
            <person name="Nielsen P.H."/>
        </authorList>
    </citation>
    <scope>NUCLEOTIDE SEQUENCE [LARGE SCALE GENOMIC DNA]</scope>
    <source>
        <strain evidence="4 5">Run_B_J11</strain>
    </source>
</reference>
<name>A0A7U7GGB4_9GAMM</name>
<dbReference type="OrthoDB" id="7068596at2"/>
<feature type="region of interest" description="Disordered" evidence="1">
    <location>
        <begin position="49"/>
        <end position="104"/>
    </location>
</feature>
<feature type="signal peptide" evidence="2">
    <location>
        <begin position="1"/>
        <end position="20"/>
    </location>
</feature>
<organism evidence="4 5">
    <name type="scientific">Candidatus Contendobacter odensis Run_B_J11</name>
    <dbReference type="NCBI Taxonomy" id="1400861"/>
    <lineage>
        <taxon>Bacteria</taxon>
        <taxon>Pseudomonadati</taxon>
        <taxon>Pseudomonadota</taxon>
        <taxon>Gammaproteobacteria</taxon>
        <taxon>Candidatus Competibacteraceae</taxon>
        <taxon>Candidatus Contendibacter</taxon>
    </lineage>
</organism>
<feature type="compositionally biased region" description="Basic and acidic residues" evidence="1">
    <location>
        <begin position="72"/>
        <end position="104"/>
    </location>
</feature>
<evidence type="ECO:0000256" key="2">
    <source>
        <dbReference type="SAM" id="SignalP"/>
    </source>
</evidence>
<keyword evidence="5" id="KW-1185">Reference proteome</keyword>
<evidence type="ECO:0000313" key="4">
    <source>
        <dbReference type="EMBL" id="CDH47616.1"/>
    </source>
</evidence>
<accession>A0A7U7GGB4</accession>
<dbReference type="Proteomes" id="UP000019184">
    <property type="component" value="Unassembled WGS sequence"/>
</dbReference>
<evidence type="ECO:0000313" key="5">
    <source>
        <dbReference type="Proteomes" id="UP000019184"/>
    </source>
</evidence>
<gene>
    <name evidence="4" type="ORF">BN874_850034</name>
</gene>